<keyword evidence="2" id="KW-1185">Reference proteome</keyword>
<evidence type="ECO:0000313" key="1">
    <source>
        <dbReference type="EMBL" id="KAL3319503.1"/>
    </source>
</evidence>
<accession>A0ABD2QIX9</accession>
<dbReference type="EMBL" id="JBJKFK010000130">
    <property type="protein sequence ID" value="KAL3319503.1"/>
    <property type="molecule type" value="Genomic_DNA"/>
</dbReference>
<proteinExistence type="predicted"/>
<dbReference type="Proteomes" id="UP001626550">
    <property type="component" value="Unassembled WGS sequence"/>
</dbReference>
<gene>
    <name evidence="1" type="ORF">Ciccas_001820</name>
</gene>
<protein>
    <submittedName>
        <fullName evidence="1">Uncharacterized protein</fullName>
    </submittedName>
</protein>
<name>A0ABD2QIX9_9PLAT</name>
<organism evidence="1 2">
    <name type="scientific">Cichlidogyrus casuarinus</name>
    <dbReference type="NCBI Taxonomy" id="1844966"/>
    <lineage>
        <taxon>Eukaryota</taxon>
        <taxon>Metazoa</taxon>
        <taxon>Spiralia</taxon>
        <taxon>Lophotrochozoa</taxon>
        <taxon>Platyhelminthes</taxon>
        <taxon>Monogenea</taxon>
        <taxon>Monopisthocotylea</taxon>
        <taxon>Dactylogyridea</taxon>
        <taxon>Ancyrocephalidae</taxon>
        <taxon>Cichlidogyrus</taxon>
    </lineage>
</organism>
<reference evidence="1 2" key="1">
    <citation type="submission" date="2024-11" db="EMBL/GenBank/DDBJ databases">
        <title>Adaptive evolution of stress response genes in parasites aligns with host niche diversity.</title>
        <authorList>
            <person name="Hahn C."/>
            <person name="Resl P."/>
        </authorList>
    </citation>
    <scope>NUCLEOTIDE SEQUENCE [LARGE SCALE GENOMIC DNA]</scope>
    <source>
        <strain evidence="1">EGGRZ-B1_66</strain>
        <tissue evidence="1">Body</tissue>
    </source>
</reference>
<evidence type="ECO:0000313" key="2">
    <source>
        <dbReference type="Proteomes" id="UP001626550"/>
    </source>
</evidence>
<comment type="caution">
    <text evidence="1">The sequence shown here is derived from an EMBL/GenBank/DDBJ whole genome shotgun (WGS) entry which is preliminary data.</text>
</comment>
<dbReference type="AlphaFoldDB" id="A0ABD2QIX9"/>
<sequence length="205" mass="23539">MENSYCFKETYSYDPSLDLSWGSGLSIPPSLQPNELDEILSASNVSCQVYIMIVLHTDQRERCHLSLSITQYWLGVLFEGKFVFKQLRSAELAEARFQLMCCSTPTRDAVRYMQRNPHSAVQLEVQTIAEALMDVTAGAPCGNMRKRKQIKELKSCGTDSEGEVERETDKKKQYIIQTSDFGIYCVLQRMAHELANYREQLRMKN</sequence>